<accession>A0A1M6P7I5</accession>
<dbReference type="EMBL" id="FRAP01000002">
    <property type="protein sequence ID" value="SHK03866.1"/>
    <property type="molecule type" value="Genomic_DNA"/>
</dbReference>
<reference evidence="1 2" key="1">
    <citation type="submission" date="2016-11" db="EMBL/GenBank/DDBJ databases">
        <authorList>
            <person name="Jaros S."/>
            <person name="Januszkiewicz K."/>
            <person name="Wedrychowicz H."/>
        </authorList>
    </citation>
    <scope>NUCLEOTIDE SEQUENCE [LARGE SCALE GENOMIC DNA]</scope>
    <source>
        <strain evidence="1 2">DSM 43832</strain>
    </source>
</reference>
<proteinExistence type="predicted"/>
<dbReference type="RefSeq" id="WP_073455244.1">
    <property type="nucleotide sequence ID" value="NZ_CALGVN010000053.1"/>
</dbReference>
<dbReference type="AlphaFoldDB" id="A0A1M6P7I5"/>
<sequence>MHVVTISASFGAGGSIVGPAVAERLGVPFLDRAIPASVAAELGIPLEEALANDEQVQSRFSRWLTAAAPLSIEWMAGCELPPVVAPEQIVEGTVKAIRRMAASGGVVLGRAGAIVLRDHPGALHVRLDGDRERRIRQAVELKGMSEEEARAAQPRNDAARTAYVRHFHRADPALPCHYDMVLDSTRLPIPVCVELIVTAARATAVHGVATANGAS</sequence>
<evidence type="ECO:0000313" key="1">
    <source>
        <dbReference type="EMBL" id="SHK03866.1"/>
    </source>
</evidence>
<dbReference type="InterPro" id="IPR027417">
    <property type="entry name" value="P-loop_NTPase"/>
</dbReference>
<gene>
    <name evidence="1" type="ORF">SAMN05443637_10291</name>
</gene>
<dbReference type="Pfam" id="PF13189">
    <property type="entry name" value="Cytidylate_kin2"/>
    <property type="match status" value="1"/>
</dbReference>
<keyword evidence="1" id="KW-0418">Kinase</keyword>
<keyword evidence="2" id="KW-1185">Reference proteome</keyword>
<organism evidence="1 2">
    <name type="scientific">Pseudonocardia thermophila</name>
    <dbReference type="NCBI Taxonomy" id="1848"/>
    <lineage>
        <taxon>Bacteria</taxon>
        <taxon>Bacillati</taxon>
        <taxon>Actinomycetota</taxon>
        <taxon>Actinomycetes</taxon>
        <taxon>Pseudonocardiales</taxon>
        <taxon>Pseudonocardiaceae</taxon>
        <taxon>Pseudonocardia</taxon>
    </lineage>
</organism>
<dbReference type="GO" id="GO:0016301">
    <property type="term" value="F:kinase activity"/>
    <property type="evidence" value="ECO:0007669"/>
    <property type="project" value="UniProtKB-KW"/>
</dbReference>
<dbReference type="Proteomes" id="UP000184363">
    <property type="component" value="Unassembled WGS sequence"/>
</dbReference>
<name>A0A1M6P7I5_PSETH</name>
<dbReference type="OrthoDB" id="3823243at2"/>
<dbReference type="STRING" id="1848.SAMN05443637_10291"/>
<dbReference type="Gene3D" id="3.40.50.300">
    <property type="entry name" value="P-loop containing nucleotide triphosphate hydrolases"/>
    <property type="match status" value="1"/>
</dbReference>
<evidence type="ECO:0000313" key="2">
    <source>
        <dbReference type="Proteomes" id="UP000184363"/>
    </source>
</evidence>
<keyword evidence="1" id="KW-0808">Transferase</keyword>
<protein>
    <submittedName>
        <fullName evidence="1">Cytidylate kinase</fullName>
    </submittedName>
</protein>